<keyword evidence="3 6" id="KW-0812">Transmembrane</keyword>
<evidence type="ECO:0000256" key="5">
    <source>
        <dbReference type="ARBA" id="ARBA00023136"/>
    </source>
</evidence>
<evidence type="ECO:0000256" key="4">
    <source>
        <dbReference type="ARBA" id="ARBA00022989"/>
    </source>
</evidence>
<evidence type="ECO:0000256" key="1">
    <source>
        <dbReference type="ARBA" id="ARBA00004141"/>
    </source>
</evidence>
<dbReference type="Proteomes" id="UP000549394">
    <property type="component" value="Unassembled WGS sequence"/>
</dbReference>
<sequence length="115" mass="12977">MAIYYSFEKFSDSFSDMWHQIWMWCFLSNLITHTIATIIAFVRLRRHKIGRFVPALIFAAGVLFSITGGVITSAVIAFVYNASTFTLNGYHAMLFGVGQTATSLFISFTRFLATL</sequence>
<evidence type="ECO:0000256" key="6">
    <source>
        <dbReference type="SAM" id="Phobius"/>
    </source>
</evidence>
<dbReference type="InterPro" id="IPR019334">
    <property type="entry name" value="TMEM170A/B/YPR153W-like"/>
</dbReference>
<evidence type="ECO:0000313" key="7">
    <source>
        <dbReference type="EMBL" id="CAD5110990.1"/>
    </source>
</evidence>
<protein>
    <submittedName>
        <fullName evidence="7">DgyrCDS341</fullName>
    </submittedName>
</protein>
<feature type="transmembrane region" description="Helical" evidence="6">
    <location>
        <begin position="56"/>
        <end position="80"/>
    </location>
</feature>
<comment type="subcellular location">
    <subcellularLocation>
        <location evidence="1">Membrane</location>
        <topology evidence="1">Multi-pass membrane protein</topology>
    </subcellularLocation>
</comment>
<comment type="similarity">
    <text evidence="2">Belongs to the TMEM170 family.</text>
</comment>
<dbReference type="PANTHER" id="PTHR22779">
    <property type="entry name" value="SD17342P"/>
    <property type="match status" value="1"/>
</dbReference>
<feature type="transmembrane region" description="Helical" evidence="6">
    <location>
        <begin position="92"/>
        <end position="113"/>
    </location>
</feature>
<dbReference type="PANTHER" id="PTHR22779:SF6">
    <property type="entry name" value="SD17342P"/>
    <property type="match status" value="1"/>
</dbReference>
<dbReference type="EMBL" id="CAJFCJ010000001">
    <property type="protein sequence ID" value="CAD5110990.1"/>
    <property type="molecule type" value="Genomic_DNA"/>
</dbReference>
<evidence type="ECO:0000256" key="3">
    <source>
        <dbReference type="ARBA" id="ARBA00022692"/>
    </source>
</evidence>
<comment type="caution">
    <text evidence="7">The sequence shown here is derived from an EMBL/GenBank/DDBJ whole genome shotgun (WGS) entry which is preliminary data.</text>
</comment>
<proteinExistence type="inferred from homology"/>
<organism evidence="7 8">
    <name type="scientific">Dimorphilus gyrociliatus</name>
    <dbReference type="NCBI Taxonomy" id="2664684"/>
    <lineage>
        <taxon>Eukaryota</taxon>
        <taxon>Metazoa</taxon>
        <taxon>Spiralia</taxon>
        <taxon>Lophotrochozoa</taxon>
        <taxon>Annelida</taxon>
        <taxon>Polychaeta</taxon>
        <taxon>Polychaeta incertae sedis</taxon>
        <taxon>Dinophilidae</taxon>
        <taxon>Dimorphilus</taxon>
    </lineage>
</organism>
<keyword evidence="5 6" id="KW-0472">Membrane</keyword>
<evidence type="ECO:0000256" key="2">
    <source>
        <dbReference type="ARBA" id="ARBA00006325"/>
    </source>
</evidence>
<dbReference type="Pfam" id="PF10190">
    <property type="entry name" value="Tmemb_170"/>
    <property type="match status" value="1"/>
</dbReference>
<reference evidence="7 8" key="1">
    <citation type="submission" date="2020-08" db="EMBL/GenBank/DDBJ databases">
        <authorList>
            <person name="Hejnol A."/>
        </authorList>
    </citation>
    <scope>NUCLEOTIDE SEQUENCE [LARGE SCALE GENOMIC DNA]</scope>
</reference>
<keyword evidence="8" id="KW-1185">Reference proteome</keyword>
<keyword evidence="4 6" id="KW-1133">Transmembrane helix</keyword>
<accession>A0A7I8V5I7</accession>
<feature type="transmembrane region" description="Helical" evidence="6">
    <location>
        <begin position="21"/>
        <end position="44"/>
    </location>
</feature>
<dbReference type="GO" id="GO:0016020">
    <property type="term" value="C:membrane"/>
    <property type="evidence" value="ECO:0007669"/>
    <property type="project" value="UniProtKB-SubCell"/>
</dbReference>
<name>A0A7I8V5I7_9ANNE</name>
<evidence type="ECO:0000313" key="8">
    <source>
        <dbReference type="Proteomes" id="UP000549394"/>
    </source>
</evidence>
<dbReference type="OrthoDB" id="13807at2759"/>
<gene>
    <name evidence="7" type="ORF">DGYR_LOCUS340</name>
</gene>
<dbReference type="AlphaFoldDB" id="A0A7I8V5I7"/>